<dbReference type="Proteomes" id="UP000308730">
    <property type="component" value="Unassembled WGS sequence"/>
</dbReference>
<evidence type="ECO:0000313" key="2">
    <source>
        <dbReference type="EMBL" id="THH29452.1"/>
    </source>
</evidence>
<proteinExistence type="predicted"/>
<keyword evidence="1" id="KW-1133">Transmembrane helix</keyword>
<dbReference type="EMBL" id="SGPM01000123">
    <property type="protein sequence ID" value="THH29452.1"/>
    <property type="molecule type" value="Genomic_DNA"/>
</dbReference>
<keyword evidence="3" id="KW-1185">Reference proteome</keyword>
<evidence type="ECO:0000313" key="3">
    <source>
        <dbReference type="Proteomes" id="UP000308730"/>
    </source>
</evidence>
<name>A0A4S4MT89_9APHY</name>
<evidence type="ECO:0000256" key="1">
    <source>
        <dbReference type="SAM" id="Phobius"/>
    </source>
</evidence>
<accession>A0A4S4MT89</accession>
<sequence>MISDGKQDLANDLHDLSFHTLKIDHTFTTFVCQLTSLRDGLERHGGLERFSGAVADVLLKLRGLHQLKDSAKNLPGLLFDMLSGGAEDGISTIIMTVAPPICLGALYSSIFFYRRWLIKKEGTRFGAVDEPEWQDGCTQLDERSSTSWNAWKGILNEMQSLRTLLAIQAEEGPIAPLSHVNTRLHEKASMYADVNVSLRQYQVSVI</sequence>
<protein>
    <submittedName>
        <fullName evidence="2">Uncharacterized protein</fullName>
    </submittedName>
</protein>
<comment type="caution">
    <text evidence="2">The sequence shown here is derived from an EMBL/GenBank/DDBJ whole genome shotgun (WGS) entry which is preliminary data.</text>
</comment>
<gene>
    <name evidence="2" type="ORF">EUX98_g4737</name>
</gene>
<keyword evidence="1" id="KW-0472">Membrane</keyword>
<keyword evidence="1" id="KW-0812">Transmembrane</keyword>
<feature type="transmembrane region" description="Helical" evidence="1">
    <location>
        <begin position="90"/>
        <end position="113"/>
    </location>
</feature>
<reference evidence="2 3" key="1">
    <citation type="submission" date="2019-02" db="EMBL/GenBank/DDBJ databases">
        <title>Genome sequencing of the rare red list fungi Antrodiella citrinella (Flaviporus citrinellus).</title>
        <authorList>
            <person name="Buettner E."/>
            <person name="Kellner H."/>
        </authorList>
    </citation>
    <scope>NUCLEOTIDE SEQUENCE [LARGE SCALE GENOMIC DNA]</scope>
    <source>
        <strain evidence="2 3">DSM 108506</strain>
    </source>
</reference>
<organism evidence="2 3">
    <name type="scientific">Antrodiella citrinella</name>
    <dbReference type="NCBI Taxonomy" id="2447956"/>
    <lineage>
        <taxon>Eukaryota</taxon>
        <taxon>Fungi</taxon>
        <taxon>Dikarya</taxon>
        <taxon>Basidiomycota</taxon>
        <taxon>Agaricomycotina</taxon>
        <taxon>Agaricomycetes</taxon>
        <taxon>Polyporales</taxon>
        <taxon>Steccherinaceae</taxon>
        <taxon>Antrodiella</taxon>
    </lineage>
</organism>
<dbReference type="AlphaFoldDB" id="A0A4S4MT89"/>